<evidence type="ECO:0000313" key="3">
    <source>
        <dbReference type="Proteomes" id="UP001066276"/>
    </source>
</evidence>
<keyword evidence="3" id="KW-1185">Reference proteome</keyword>
<evidence type="ECO:0000256" key="1">
    <source>
        <dbReference type="SAM" id="MobiDB-lite"/>
    </source>
</evidence>
<reference evidence="2" key="1">
    <citation type="journal article" date="2022" name="bioRxiv">
        <title>Sequencing and chromosome-scale assembly of the giantPleurodeles waltlgenome.</title>
        <authorList>
            <person name="Brown T."/>
            <person name="Elewa A."/>
            <person name="Iarovenko S."/>
            <person name="Subramanian E."/>
            <person name="Araus A.J."/>
            <person name="Petzold A."/>
            <person name="Susuki M."/>
            <person name="Suzuki K.-i.T."/>
            <person name="Hayashi T."/>
            <person name="Toyoda A."/>
            <person name="Oliveira C."/>
            <person name="Osipova E."/>
            <person name="Leigh N.D."/>
            <person name="Simon A."/>
            <person name="Yun M.H."/>
        </authorList>
    </citation>
    <scope>NUCLEOTIDE SEQUENCE</scope>
    <source>
        <strain evidence="2">20211129_DDA</strain>
        <tissue evidence="2">Liver</tissue>
    </source>
</reference>
<evidence type="ECO:0000313" key="2">
    <source>
        <dbReference type="EMBL" id="KAJ1154239.1"/>
    </source>
</evidence>
<proteinExistence type="predicted"/>
<comment type="caution">
    <text evidence="2">The sequence shown here is derived from an EMBL/GenBank/DDBJ whole genome shotgun (WGS) entry which is preliminary data.</text>
</comment>
<feature type="region of interest" description="Disordered" evidence="1">
    <location>
        <begin position="61"/>
        <end position="114"/>
    </location>
</feature>
<sequence>MRDVLCCHQPSSLTWGLRTPEANETRWRARNLQRTQSALGAPAMRDVLCCCHQPSSLNWGLRGPEANETRGRGQKSTTHSKRTWSSRNAGPFVLLPPAKQPEPGTPCPRGQRNHGVGPKIYNTLKAHLELPRRGTFCVVGTSQAA</sequence>
<name>A0AAV7RPL4_PLEWA</name>
<protein>
    <submittedName>
        <fullName evidence="2">Uncharacterized protein</fullName>
    </submittedName>
</protein>
<gene>
    <name evidence="2" type="ORF">NDU88_006993</name>
</gene>
<organism evidence="2 3">
    <name type="scientific">Pleurodeles waltl</name>
    <name type="common">Iberian ribbed newt</name>
    <dbReference type="NCBI Taxonomy" id="8319"/>
    <lineage>
        <taxon>Eukaryota</taxon>
        <taxon>Metazoa</taxon>
        <taxon>Chordata</taxon>
        <taxon>Craniata</taxon>
        <taxon>Vertebrata</taxon>
        <taxon>Euteleostomi</taxon>
        <taxon>Amphibia</taxon>
        <taxon>Batrachia</taxon>
        <taxon>Caudata</taxon>
        <taxon>Salamandroidea</taxon>
        <taxon>Salamandridae</taxon>
        <taxon>Pleurodelinae</taxon>
        <taxon>Pleurodeles</taxon>
    </lineage>
</organism>
<dbReference type="AlphaFoldDB" id="A0AAV7RPL4"/>
<accession>A0AAV7RPL4</accession>
<dbReference type="EMBL" id="JANPWB010000009">
    <property type="protein sequence ID" value="KAJ1154239.1"/>
    <property type="molecule type" value="Genomic_DNA"/>
</dbReference>
<dbReference type="Proteomes" id="UP001066276">
    <property type="component" value="Chromosome 5"/>
</dbReference>